<comment type="caution">
    <text evidence="1">The sequence shown here is derived from an EMBL/GenBank/DDBJ whole genome shotgun (WGS) entry which is preliminary data.</text>
</comment>
<name>A0A1F8CXG0_9BACT</name>
<evidence type="ECO:0000313" key="2">
    <source>
        <dbReference type="Proteomes" id="UP000178937"/>
    </source>
</evidence>
<protein>
    <recommendedName>
        <fullName evidence="3">Cell surface protein</fullName>
    </recommendedName>
</protein>
<dbReference type="AlphaFoldDB" id="A0A1F8CXG0"/>
<sequence length="269" mass="29697">MKKIIWSWFLPITLSLILFVVIRPALAQTVDPIHPDTVGVESVDGYSQVYYEEGGSRKFITSGNINSKMPVLAGKYITYVTDINGLGQVFLYDLTADVRTQLTFIGNNLNPKVDDKGRVTWEGWQDPNTTWQIFFFDGLSTKQLTTGDTSLNPDFSGDYISYGRRDITDTWRAVVYSIKDGKSVDVTTGENARNPKIKNGDIYLAAGSLVEEKFSLTVDDLFLLNLTPISDSTESSNIESVNTVLEELNATPSGVVEVPIATESGNNSL</sequence>
<dbReference type="EMBL" id="MGIA01000023">
    <property type="protein sequence ID" value="OGM80786.1"/>
    <property type="molecule type" value="Genomic_DNA"/>
</dbReference>
<accession>A0A1F8CXG0</accession>
<dbReference type="Proteomes" id="UP000178937">
    <property type="component" value="Unassembled WGS sequence"/>
</dbReference>
<dbReference type="SUPFAM" id="SSF69304">
    <property type="entry name" value="Tricorn protease N-terminal domain"/>
    <property type="match status" value="1"/>
</dbReference>
<organism evidence="1 2">
    <name type="scientific">Candidatus Woesebacteria bacterium RIFOXYB1_FULL_41_13</name>
    <dbReference type="NCBI Taxonomy" id="1802540"/>
    <lineage>
        <taxon>Bacteria</taxon>
        <taxon>Candidatus Woeseibacteriota</taxon>
    </lineage>
</organism>
<proteinExistence type="predicted"/>
<evidence type="ECO:0000313" key="1">
    <source>
        <dbReference type="EMBL" id="OGM80786.1"/>
    </source>
</evidence>
<reference evidence="1 2" key="1">
    <citation type="journal article" date="2016" name="Nat. Commun.">
        <title>Thousands of microbial genomes shed light on interconnected biogeochemical processes in an aquifer system.</title>
        <authorList>
            <person name="Anantharaman K."/>
            <person name="Brown C.T."/>
            <person name="Hug L.A."/>
            <person name="Sharon I."/>
            <person name="Castelle C.J."/>
            <person name="Probst A.J."/>
            <person name="Thomas B.C."/>
            <person name="Singh A."/>
            <person name="Wilkins M.J."/>
            <person name="Karaoz U."/>
            <person name="Brodie E.L."/>
            <person name="Williams K.H."/>
            <person name="Hubbard S.S."/>
            <person name="Banfield J.F."/>
        </authorList>
    </citation>
    <scope>NUCLEOTIDE SEQUENCE [LARGE SCALE GENOMIC DNA]</scope>
</reference>
<evidence type="ECO:0008006" key="3">
    <source>
        <dbReference type="Google" id="ProtNLM"/>
    </source>
</evidence>
<gene>
    <name evidence="1" type="ORF">A2393_02235</name>
</gene>